<sequence length="432" mass="47181">MKSPLGYSWRVLVKIALQSALNRRYTLSLVVFVIAISCTLLLTVERVRQDARTSFSQSIAGTDLIIGARTSPIQLMLYSVFRIGDASNNIRWESYQSIARHPAIAWTVPISLGDSHRGFPVLGTSAAYFEHLRYGQQQKLRLRAGSFFQDGADHVFGAVIGAEIAQQLSYQINDEITLSHGMDAQQALEHADKAFRVIGILERTGTPVDRTVHVNLQAIEALHLDWQAGAPIPQFSIAAEHVRKFDLEPQQITAALIGLKNRSAVFRVQRSINNFGEEALLAVIPGVALDELWQMLSQVEQLLFGIAALVGLISFCSLIAVISASLNERRRELAILRAVGASPVHIAILLLVESAMLSLIGIACGVLLVDLLSLLGSAHLQNHFGISLQLSLIRSSEIGSLALLLGAGLLAGMIPAWRAYRYTLNDGLSNRL</sequence>
<protein>
    <submittedName>
        <fullName evidence="9">FtsX-like permease family protein</fullName>
    </submittedName>
</protein>
<dbReference type="GO" id="GO:0005886">
    <property type="term" value="C:plasma membrane"/>
    <property type="evidence" value="ECO:0007669"/>
    <property type="project" value="UniProtKB-SubCell"/>
</dbReference>
<dbReference type="EMBL" id="JAGSPM010000005">
    <property type="protein sequence ID" value="MBR7746836.1"/>
    <property type="molecule type" value="Genomic_DNA"/>
</dbReference>
<evidence type="ECO:0000313" key="9">
    <source>
        <dbReference type="EMBL" id="MBR7746836.1"/>
    </source>
</evidence>
<dbReference type="Pfam" id="PF02687">
    <property type="entry name" value="FtsX"/>
    <property type="match status" value="1"/>
</dbReference>
<feature type="domain" description="MacB-like periplasmic core" evidence="8">
    <location>
        <begin position="29"/>
        <end position="221"/>
    </location>
</feature>
<feature type="transmembrane region" description="Helical" evidence="6">
    <location>
        <begin position="25"/>
        <end position="44"/>
    </location>
</feature>
<feature type="domain" description="ABC3 transporter permease C-terminal" evidence="7">
    <location>
        <begin position="306"/>
        <end position="422"/>
    </location>
</feature>
<dbReference type="AlphaFoldDB" id="A0A941DF56"/>
<evidence type="ECO:0000259" key="7">
    <source>
        <dbReference type="Pfam" id="PF02687"/>
    </source>
</evidence>
<organism evidence="9 10">
    <name type="scientific">Undibacterium baiyunense</name>
    <dbReference type="NCBI Taxonomy" id="2828731"/>
    <lineage>
        <taxon>Bacteria</taxon>
        <taxon>Pseudomonadati</taxon>
        <taxon>Pseudomonadota</taxon>
        <taxon>Betaproteobacteria</taxon>
        <taxon>Burkholderiales</taxon>
        <taxon>Oxalobacteraceae</taxon>
        <taxon>Undibacterium</taxon>
    </lineage>
</organism>
<reference evidence="9 10" key="1">
    <citation type="submission" date="2021-04" db="EMBL/GenBank/DDBJ databases">
        <title>novel species isolated from subtropical streams in China.</title>
        <authorList>
            <person name="Lu H."/>
        </authorList>
    </citation>
    <scope>NUCLEOTIDE SEQUENCE [LARGE SCALE GENOMIC DNA]</scope>
    <source>
        <strain evidence="9 10">BYS107W</strain>
    </source>
</reference>
<evidence type="ECO:0000256" key="4">
    <source>
        <dbReference type="ARBA" id="ARBA00022989"/>
    </source>
</evidence>
<evidence type="ECO:0000256" key="5">
    <source>
        <dbReference type="ARBA" id="ARBA00023136"/>
    </source>
</evidence>
<proteinExistence type="predicted"/>
<keyword evidence="2" id="KW-1003">Cell membrane</keyword>
<dbReference type="Pfam" id="PF12704">
    <property type="entry name" value="MacB_PCD"/>
    <property type="match status" value="1"/>
</dbReference>
<evidence type="ECO:0000256" key="6">
    <source>
        <dbReference type="SAM" id="Phobius"/>
    </source>
</evidence>
<keyword evidence="4 6" id="KW-1133">Transmembrane helix</keyword>
<evidence type="ECO:0000313" key="10">
    <source>
        <dbReference type="Proteomes" id="UP000680158"/>
    </source>
</evidence>
<gene>
    <name evidence="9" type="ORF">KDM92_09610</name>
</gene>
<feature type="transmembrane region" description="Helical" evidence="6">
    <location>
        <begin position="302"/>
        <end position="322"/>
    </location>
</feature>
<comment type="subcellular location">
    <subcellularLocation>
        <location evidence="1">Cell membrane</location>
        <topology evidence="1">Multi-pass membrane protein</topology>
    </subcellularLocation>
</comment>
<dbReference type="InterPro" id="IPR003838">
    <property type="entry name" value="ABC3_permease_C"/>
</dbReference>
<dbReference type="PANTHER" id="PTHR43738:SF2">
    <property type="entry name" value="ABC TRANSPORTER PERMEASE"/>
    <property type="match status" value="1"/>
</dbReference>
<comment type="caution">
    <text evidence="9">The sequence shown here is derived from an EMBL/GenBank/DDBJ whole genome shotgun (WGS) entry which is preliminary data.</text>
</comment>
<feature type="transmembrane region" description="Helical" evidence="6">
    <location>
        <begin position="334"/>
        <end position="352"/>
    </location>
</feature>
<evidence type="ECO:0000256" key="1">
    <source>
        <dbReference type="ARBA" id="ARBA00004651"/>
    </source>
</evidence>
<dbReference type="PANTHER" id="PTHR43738">
    <property type="entry name" value="ABC TRANSPORTER, MEMBRANE PROTEIN"/>
    <property type="match status" value="1"/>
</dbReference>
<dbReference type="InterPro" id="IPR051125">
    <property type="entry name" value="ABC-4/HrtB_transporter"/>
</dbReference>
<feature type="transmembrane region" description="Helical" evidence="6">
    <location>
        <begin position="358"/>
        <end position="380"/>
    </location>
</feature>
<dbReference type="InterPro" id="IPR025857">
    <property type="entry name" value="MacB_PCD"/>
</dbReference>
<keyword evidence="3 6" id="KW-0812">Transmembrane</keyword>
<name>A0A941DF56_9BURK</name>
<evidence type="ECO:0000259" key="8">
    <source>
        <dbReference type="Pfam" id="PF12704"/>
    </source>
</evidence>
<keyword evidence="5 6" id="KW-0472">Membrane</keyword>
<feature type="transmembrane region" description="Helical" evidence="6">
    <location>
        <begin position="401"/>
        <end position="420"/>
    </location>
</feature>
<evidence type="ECO:0000256" key="3">
    <source>
        <dbReference type="ARBA" id="ARBA00022692"/>
    </source>
</evidence>
<dbReference type="Proteomes" id="UP000680158">
    <property type="component" value="Unassembled WGS sequence"/>
</dbReference>
<evidence type="ECO:0000256" key="2">
    <source>
        <dbReference type="ARBA" id="ARBA00022475"/>
    </source>
</evidence>
<accession>A0A941DF56</accession>
<keyword evidence="10" id="KW-1185">Reference proteome</keyword>